<name>A0A4U3AEP9_9BACI</name>
<gene>
    <name evidence="3" type="ORF">FC699_30010</name>
</gene>
<feature type="transmembrane region" description="Helical" evidence="1">
    <location>
        <begin position="16"/>
        <end position="36"/>
    </location>
</feature>
<reference evidence="3 4" key="1">
    <citation type="journal article" date="2019" name="Environ. Microbiol.">
        <title>An active ?-lactamase is a part of an orchestrated cell wall stress resistance network of Bacillus subtilis and related rhizosphere species.</title>
        <authorList>
            <person name="Bucher T."/>
            <person name="Keren-Paz A."/>
            <person name="Hausser J."/>
            <person name="Olender T."/>
            <person name="Cytryn E."/>
            <person name="Kolodkin-Gal I."/>
        </authorList>
    </citation>
    <scope>NUCLEOTIDE SEQUENCE [LARGE SCALE GENOMIC DNA]</scope>
    <source>
        <strain evidence="3 4">I5</strain>
    </source>
</reference>
<evidence type="ECO:0000313" key="4">
    <source>
        <dbReference type="Proteomes" id="UP000305222"/>
    </source>
</evidence>
<sequence length="88" mass="10595">MIKGIKNIETKEPINMFLFIPCSTLLFDNIYQHFILRKDFTLQKLLFELVFLFIFISFFLYSKCLQKMNKQMFTKYIFLGVSISYLLA</sequence>
<evidence type="ECO:0000256" key="1">
    <source>
        <dbReference type="SAM" id="Phobius"/>
    </source>
</evidence>
<accession>A0A4U3AEP9</accession>
<feature type="domain" description="MASE12" evidence="2">
    <location>
        <begin position="8"/>
        <end position="87"/>
    </location>
</feature>
<dbReference type="Proteomes" id="UP000305222">
    <property type="component" value="Unassembled WGS sequence"/>
</dbReference>
<protein>
    <submittedName>
        <fullName evidence="3">HD-GYP domain-containing protein</fullName>
    </submittedName>
</protein>
<feature type="transmembrane region" description="Helical" evidence="1">
    <location>
        <begin position="42"/>
        <end position="62"/>
    </location>
</feature>
<feature type="non-terminal residue" evidence="3">
    <location>
        <position position="88"/>
    </location>
</feature>
<keyword evidence="1" id="KW-1133">Transmembrane helix</keyword>
<dbReference type="EMBL" id="SZON01002504">
    <property type="protein sequence ID" value="TKI86467.1"/>
    <property type="molecule type" value="Genomic_DNA"/>
</dbReference>
<dbReference type="InterPro" id="IPR048436">
    <property type="entry name" value="MASE12"/>
</dbReference>
<evidence type="ECO:0000259" key="2">
    <source>
        <dbReference type="Pfam" id="PF20971"/>
    </source>
</evidence>
<keyword evidence="1" id="KW-0472">Membrane</keyword>
<comment type="caution">
    <text evidence="3">The sequence shown here is derived from an EMBL/GenBank/DDBJ whole genome shotgun (WGS) entry which is preliminary data.</text>
</comment>
<dbReference type="AlphaFoldDB" id="A0A4U3AEP9"/>
<evidence type="ECO:0000313" key="3">
    <source>
        <dbReference type="EMBL" id="TKI86467.1"/>
    </source>
</evidence>
<proteinExistence type="predicted"/>
<organism evidence="3 4">
    <name type="scientific">Bacillus wiedmannii</name>
    <dbReference type="NCBI Taxonomy" id="1890302"/>
    <lineage>
        <taxon>Bacteria</taxon>
        <taxon>Bacillati</taxon>
        <taxon>Bacillota</taxon>
        <taxon>Bacilli</taxon>
        <taxon>Bacillales</taxon>
        <taxon>Bacillaceae</taxon>
        <taxon>Bacillus</taxon>
        <taxon>Bacillus cereus group</taxon>
    </lineage>
</organism>
<dbReference type="Pfam" id="PF20971">
    <property type="entry name" value="MASE12"/>
    <property type="match status" value="1"/>
</dbReference>
<keyword evidence="1" id="KW-0812">Transmembrane</keyword>